<comment type="caution">
    <text evidence="6">The sequence shown here is derived from an EMBL/GenBank/DDBJ whole genome shotgun (WGS) entry which is preliminary data.</text>
</comment>
<dbReference type="InterPro" id="IPR023996">
    <property type="entry name" value="TonB-dep_OMP_SusC/RagA"/>
</dbReference>
<comment type="similarity">
    <text evidence="1 2">Belongs to the TonB-dependent receptor family.</text>
</comment>
<dbReference type="Gene3D" id="2.60.40.1120">
    <property type="entry name" value="Carboxypeptidase-like, regulatory domain"/>
    <property type="match status" value="1"/>
</dbReference>
<reference evidence="6 7" key="1">
    <citation type="submission" date="2021-03" db="EMBL/GenBank/DDBJ databases">
        <title>Aliifodinibius sp. nov., a new bacterium isolated from saline soil.</title>
        <authorList>
            <person name="Galisteo C."/>
            <person name="De La Haba R."/>
            <person name="Sanchez-Porro C."/>
            <person name="Ventosa A."/>
        </authorList>
    </citation>
    <scope>NUCLEOTIDE SEQUENCE [LARGE SCALE GENOMIC DNA]</scope>
    <source>
        <strain evidence="6 7">1BSP15-2V2</strain>
    </source>
</reference>
<evidence type="ECO:0000313" key="6">
    <source>
        <dbReference type="EMBL" id="MCW9707988.1"/>
    </source>
</evidence>
<sequence length="1145" mass="128305">MIGKFTKLAAIVLFILVQSLAQAQKIDNKWVVRSTLDELDLVQEKVTLEKELSRIERAFEIDFMYPSELLKGKYVSPKDQLSQNLRKELKRLLTPNNLTFKRINNRSFVLSKADSVEASEKTRQALEVISGTVTDAQTGGTLPGVNVMVKGTTNGTSTGTEGTYELNVSSLQDTLLFSFVGYKTLELPIQGRTQIDVDLQPQAIAGDEVVVVGYGTQEEVNLTGSVSQVTSESIENKPVANVGQALQGTIPNLNIDFANGSPNTEPSFNIRGATSFTIEDDGDQVFKKGSPLILVDGVERDINMLNPEDIASVSVLKDAASAAIYGARASNGVILVTTKEGSQSGAPQITFNATTQWNRPSGNPNLLDAYTIQDAAIKAYGLRDQSAPSDMLEKRDRIKAYMNNPQENPVYFESPGGQIIWVGNTQVYDRAVRSYSPMQKSTLSLRGGNEQNTYYVSVGFQNQEGLYRINTDQFNRYNGLLNFNSKVTDWLTMDYGVSYNTSTYSEPVSPAGKGGWWYAMSQEYGRNINMPLQTPADSPVGTMYTDNILSFMDYGSENKEDDQELMLDVAPTINISENWSIKGSFSYRTTAFERKQTVPELERIDSDWNNPTAVHTSPSSVQRWDENSDKYTLNIYSDYSLDLDNHAIDLTGGFNQEWYKYEYIGGRGEELLSPNIPVIGQTLGNEFSYDSESHWAIRGAFYRVKYNYDDRYLLESNGRYDGTSRFPKENRFQFFPSVSAGWRISNEKFAEFLKPAFNELKVRASYGSLGNQDVSNYLFYPSYGTISQVNHLFNGTRPVGITPPGLVDDNLTWESTTTINIGVNMTMIDRLDVSFDWYRRRTSDIIVPGDKLPAVLGAAVPDKNAGTMESVGWEFEARWRDQIQDELRYDVAINVSDYQSEIIKFDGNPNKLLSGLYEGQKMGEIWGYETQGIFQDQAEIDAAADQSDIDSGTWYPGDVRYKDLNGDGEITNGANTLEDHGDLKKIGNSTPRYRFGLDFNAYWKSFDLNLFFQGIGKRDVWIGDSIFWGRIANSSAPGTWEVYNNSWTRDRTNAFYPAYKAKGANIRTQTRYLQDASYIRLKNVAIGYTLPNDIASKLNMKKLRVSVSAHNIWEATGIPETFDPELLDLDYPMIRSAAVGLQVSF</sequence>
<keyword evidence="3" id="KW-0732">Signal</keyword>
<dbReference type="Pfam" id="PF00593">
    <property type="entry name" value="TonB_dep_Rec_b-barrel"/>
    <property type="match status" value="1"/>
</dbReference>
<proteinExistence type="inferred from homology"/>
<dbReference type="SUPFAM" id="SSF56935">
    <property type="entry name" value="Porins"/>
    <property type="match status" value="1"/>
</dbReference>
<evidence type="ECO:0000259" key="5">
    <source>
        <dbReference type="Pfam" id="PF07715"/>
    </source>
</evidence>
<evidence type="ECO:0000259" key="4">
    <source>
        <dbReference type="Pfam" id="PF00593"/>
    </source>
</evidence>
<dbReference type="InterPro" id="IPR023997">
    <property type="entry name" value="TonB-dep_OMP_SusC/RagA_CS"/>
</dbReference>
<keyword evidence="1" id="KW-0813">Transport</keyword>
<dbReference type="PROSITE" id="PS52016">
    <property type="entry name" value="TONB_DEPENDENT_REC_3"/>
    <property type="match status" value="1"/>
</dbReference>
<dbReference type="InterPro" id="IPR000531">
    <property type="entry name" value="Beta-barrel_TonB"/>
</dbReference>
<evidence type="ECO:0000256" key="3">
    <source>
        <dbReference type="SAM" id="SignalP"/>
    </source>
</evidence>
<dbReference type="Proteomes" id="UP001207918">
    <property type="component" value="Unassembled WGS sequence"/>
</dbReference>
<keyword evidence="1" id="KW-0812">Transmembrane</keyword>
<keyword evidence="7" id="KW-1185">Reference proteome</keyword>
<feature type="chain" id="PRO_5047176154" evidence="3">
    <location>
        <begin position="24"/>
        <end position="1145"/>
    </location>
</feature>
<feature type="signal peptide" evidence="3">
    <location>
        <begin position="1"/>
        <end position="23"/>
    </location>
</feature>
<dbReference type="Gene3D" id="2.170.130.10">
    <property type="entry name" value="TonB-dependent receptor, plug domain"/>
    <property type="match status" value="1"/>
</dbReference>
<dbReference type="SUPFAM" id="SSF49464">
    <property type="entry name" value="Carboxypeptidase regulatory domain-like"/>
    <property type="match status" value="1"/>
</dbReference>
<keyword evidence="6" id="KW-0675">Receptor</keyword>
<accession>A0ABT3PQ45</accession>
<dbReference type="Pfam" id="PF13715">
    <property type="entry name" value="CarbopepD_reg_2"/>
    <property type="match status" value="1"/>
</dbReference>
<dbReference type="RefSeq" id="WP_265766774.1">
    <property type="nucleotide sequence ID" value="NZ_JAGGJA010000009.1"/>
</dbReference>
<keyword evidence="1 2" id="KW-0472">Membrane</keyword>
<feature type="domain" description="TonB-dependent receptor plug" evidence="5">
    <location>
        <begin position="221"/>
        <end position="333"/>
    </location>
</feature>
<dbReference type="Pfam" id="PF07715">
    <property type="entry name" value="Plug"/>
    <property type="match status" value="1"/>
</dbReference>
<organism evidence="6 7">
    <name type="scientific">Fodinibius salsisoli</name>
    <dbReference type="NCBI Taxonomy" id="2820877"/>
    <lineage>
        <taxon>Bacteria</taxon>
        <taxon>Pseudomonadati</taxon>
        <taxon>Balneolota</taxon>
        <taxon>Balneolia</taxon>
        <taxon>Balneolales</taxon>
        <taxon>Balneolaceae</taxon>
        <taxon>Fodinibius</taxon>
    </lineage>
</organism>
<dbReference type="InterPro" id="IPR037066">
    <property type="entry name" value="Plug_dom_sf"/>
</dbReference>
<dbReference type="EMBL" id="JAGGJA010000009">
    <property type="protein sequence ID" value="MCW9707988.1"/>
    <property type="molecule type" value="Genomic_DNA"/>
</dbReference>
<evidence type="ECO:0000256" key="2">
    <source>
        <dbReference type="RuleBase" id="RU003357"/>
    </source>
</evidence>
<evidence type="ECO:0000313" key="7">
    <source>
        <dbReference type="Proteomes" id="UP001207918"/>
    </source>
</evidence>
<keyword evidence="2" id="KW-0798">TonB box</keyword>
<name>A0ABT3PQ45_9BACT</name>
<keyword evidence="1" id="KW-1134">Transmembrane beta strand</keyword>
<dbReference type="InterPro" id="IPR039426">
    <property type="entry name" value="TonB-dep_rcpt-like"/>
</dbReference>
<evidence type="ECO:0000256" key="1">
    <source>
        <dbReference type="PROSITE-ProRule" id="PRU01360"/>
    </source>
</evidence>
<protein>
    <submittedName>
        <fullName evidence="6">TonB-dependent receptor</fullName>
    </submittedName>
</protein>
<dbReference type="NCBIfam" id="TIGR04057">
    <property type="entry name" value="SusC_RagA_signa"/>
    <property type="match status" value="1"/>
</dbReference>
<keyword evidence="1" id="KW-0998">Cell outer membrane</keyword>
<dbReference type="InterPro" id="IPR008969">
    <property type="entry name" value="CarboxyPept-like_regulatory"/>
</dbReference>
<feature type="domain" description="TonB-dependent receptor-like beta-barrel" evidence="4">
    <location>
        <begin position="545"/>
        <end position="1112"/>
    </location>
</feature>
<comment type="subcellular location">
    <subcellularLocation>
        <location evidence="1">Cell outer membrane</location>
        <topology evidence="1">Multi-pass membrane protein</topology>
    </subcellularLocation>
</comment>
<dbReference type="InterPro" id="IPR012910">
    <property type="entry name" value="Plug_dom"/>
</dbReference>
<dbReference type="NCBIfam" id="TIGR04056">
    <property type="entry name" value="OMP_RagA_SusC"/>
    <property type="match status" value="1"/>
</dbReference>
<gene>
    <name evidence="6" type="ORF">J6I44_14070</name>
</gene>